<evidence type="ECO:0008006" key="3">
    <source>
        <dbReference type="Google" id="ProtNLM"/>
    </source>
</evidence>
<comment type="caution">
    <text evidence="1">The sequence shown here is derived from an EMBL/GenBank/DDBJ whole genome shotgun (WGS) entry which is preliminary data.</text>
</comment>
<reference evidence="1 2" key="1">
    <citation type="submission" date="2021-05" db="EMBL/GenBank/DDBJ databases">
        <title>Fusibacter ferrireducens sp. nov., an anaerobic, sulfur- and Fe-reducing bacterium isolated from the mangrove sediment.</title>
        <authorList>
            <person name="Qiu D."/>
        </authorList>
    </citation>
    <scope>NUCLEOTIDE SEQUENCE [LARGE SCALE GENOMIC DNA]</scope>
    <source>
        <strain evidence="1 2">DSM 12116</strain>
    </source>
</reference>
<dbReference type="Proteomes" id="UP000746471">
    <property type="component" value="Unassembled WGS sequence"/>
</dbReference>
<dbReference type="EMBL" id="JAHBCL010000001">
    <property type="protein sequence ID" value="MBS7525117.1"/>
    <property type="molecule type" value="Genomic_DNA"/>
</dbReference>
<protein>
    <recommendedName>
        <fullName evidence="3">HTH cro/C1-type domain-containing protein</fullName>
    </recommendedName>
</protein>
<name>A0ABS5PJT6_9FIRM</name>
<gene>
    <name evidence="1" type="ORF">KHM83_00355</name>
</gene>
<proteinExistence type="predicted"/>
<organism evidence="1 2">
    <name type="scientific">Fusibacter paucivorans</name>
    <dbReference type="NCBI Taxonomy" id="76009"/>
    <lineage>
        <taxon>Bacteria</taxon>
        <taxon>Bacillati</taxon>
        <taxon>Bacillota</taxon>
        <taxon>Clostridia</taxon>
        <taxon>Eubacteriales</taxon>
        <taxon>Eubacteriales Family XII. Incertae Sedis</taxon>
        <taxon>Fusibacter</taxon>
    </lineage>
</organism>
<accession>A0ABS5PJT6</accession>
<evidence type="ECO:0000313" key="2">
    <source>
        <dbReference type="Proteomes" id="UP000746471"/>
    </source>
</evidence>
<dbReference type="RefSeq" id="WP_213234906.1">
    <property type="nucleotide sequence ID" value="NZ_JAHBCL010000001.1"/>
</dbReference>
<evidence type="ECO:0000313" key="1">
    <source>
        <dbReference type="EMBL" id="MBS7525117.1"/>
    </source>
</evidence>
<sequence length="486" mass="55999">MAQVNTRLGLVMEQLNVTGKTLALEIGTDITTVSKWKNGQRKLKFRSKYTAKMAAYFLSEPFTYQQKQLLANLEASGYEGPFDTVEAFGEALKAWLTEDVELAASSTDAESGEQVTVGVHTGYDGWRHAMTIFWETIYKLPPGQRVYIGDFGDIQWDDVDPDALKAMIENILKVVSLGHKVVIIDYMTDSYRPYVVILRWLPVYLSRNVEVRYVYKNTEEIYNEGIYLIENHLSLIGMSIDKNHANHIALIHRDAASIAFYGKAIHAIMARSNQLIYASDLKDPTDMLNIMETHFKEKQITYMINQMPTFRNMPIALLKQILEDNNVPDAIQALCLEANRKRRALRSHCHYVQIYNLDALELAADASHVIDYDLSIIVGKEVRIRKALFHQQLAYLTTIKNNDAYTMVLTSFKNLNLNIDKSCISVQDDSIVIAWNPERYDRAIYCRELTVIGGYFQYLKDIWHRIPPITKNDHWRNKQLNRLLER</sequence>
<keyword evidence="2" id="KW-1185">Reference proteome</keyword>